<dbReference type="Proteomes" id="UP000019678">
    <property type="component" value="Unassembled WGS sequence"/>
</dbReference>
<dbReference type="PRINTS" id="PR00081">
    <property type="entry name" value="GDHRDH"/>
</dbReference>
<sequence length="299" mass="31572">MPGGPPGLPSGVQAVSAHPALTPGRVAVVTGAASGIGLAAAERFARLGLKVCLADLEGPALESAAARVAALAKGGESDVRAVPTDVARLDDVERLKQAAYDAFGEVAVLMNNAAIGGGGKLWESPERWRRLLEVNLWGVIHGVQAFTEAMIAQGTPAAIVNTGSKQGITTPPGDTAYNISKAGVKVLTEQLAHDLRGIEGCQVSAHLLVPGFTFTGMTGRAEKPPAAWTADQVVDLLLESMARGDFYILCPDNAVTREMDERRIQWAADDLIKNRPALSRWHPDHAKAFEAYMEDVVKP</sequence>
<evidence type="ECO:0000256" key="1">
    <source>
        <dbReference type="ARBA" id="ARBA00006484"/>
    </source>
</evidence>
<dbReference type="AlphaFoldDB" id="A0A017T0M5"/>
<dbReference type="CDD" id="cd05233">
    <property type="entry name" value="SDR_c"/>
    <property type="match status" value="1"/>
</dbReference>
<dbReference type="PANTHER" id="PTHR43008:SF7">
    <property type="entry name" value="SHORT CHAIN DEHYDROGENASE_REDUCTASE (AFU_ORTHOLOGUE AFUA_2G00830)"/>
    <property type="match status" value="1"/>
</dbReference>
<comment type="caution">
    <text evidence="4">The sequence shown here is derived from an EMBL/GenBank/DDBJ whole genome shotgun (WGS) entry which is preliminary data.</text>
</comment>
<evidence type="ECO:0000313" key="5">
    <source>
        <dbReference type="Proteomes" id="UP000019678"/>
    </source>
</evidence>
<comment type="similarity">
    <text evidence="1 3">Belongs to the short-chain dehydrogenases/reductases (SDR) family.</text>
</comment>
<dbReference type="Pfam" id="PF00106">
    <property type="entry name" value="adh_short"/>
    <property type="match status" value="1"/>
</dbReference>
<gene>
    <name evidence="4" type="ORF">CAP_6518</name>
</gene>
<organism evidence="4 5">
    <name type="scientific">Chondromyces apiculatus DSM 436</name>
    <dbReference type="NCBI Taxonomy" id="1192034"/>
    <lineage>
        <taxon>Bacteria</taxon>
        <taxon>Pseudomonadati</taxon>
        <taxon>Myxococcota</taxon>
        <taxon>Polyangia</taxon>
        <taxon>Polyangiales</taxon>
        <taxon>Polyangiaceae</taxon>
        <taxon>Chondromyces</taxon>
    </lineage>
</organism>
<evidence type="ECO:0000313" key="4">
    <source>
        <dbReference type="EMBL" id="EYF02783.1"/>
    </source>
</evidence>
<proteinExistence type="inferred from homology"/>
<dbReference type="PANTHER" id="PTHR43008">
    <property type="entry name" value="BENZIL REDUCTASE"/>
    <property type="match status" value="1"/>
</dbReference>
<keyword evidence="2" id="KW-0560">Oxidoreductase</keyword>
<dbReference type="PRINTS" id="PR00080">
    <property type="entry name" value="SDRFAMILY"/>
</dbReference>
<dbReference type="Gene3D" id="3.40.50.720">
    <property type="entry name" value="NAD(P)-binding Rossmann-like Domain"/>
    <property type="match status" value="1"/>
</dbReference>
<dbReference type="InterPro" id="IPR020904">
    <property type="entry name" value="Sc_DH/Rdtase_CS"/>
</dbReference>
<keyword evidence="5" id="KW-1185">Reference proteome</keyword>
<dbReference type="PROSITE" id="PS00061">
    <property type="entry name" value="ADH_SHORT"/>
    <property type="match status" value="1"/>
</dbReference>
<dbReference type="SUPFAM" id="SSF51735">
    <property type="entry name" value="NAD(P)-binding Rossmann-fold domains"/>
    <property type="match status" value="1"/>
</dbReference>
<dbReference type="InterPro" id="IPR036291">
    <property type="entry name" value="NAD(P)-bd_dom_sf"/>
</dbReference>
<protein>
    <submittedName>
        <fullName evidence="4">Putative oxidoreductase protein</fullName>
    </submittedName>
</protein>
<name>A0A017T0M5_9BACT</name>
<reference evidence="4 5" key="1">
    <citation type="submission" date="2013-05" db="EMBL/GenBank/DDBJ databases">
        <title>Genome assembly of Chondromyces apiculatus DSM 436.</title>
        <authorList>
            <person name="Sharma G."/>
            <person name="Khatri I."/>
            <person name="Kaur C."/>
            <person name="Mayilraj S."/>
            <person name="Subramanian S."/>
        </authorList>
    </citation>
    <scope>NUCLEOTIDE SEQUENCE [LARGE SCALE GENOMIC DNA]</scope>
    <source>
        <strain evidence="4 5">DSM 436</strain>
    </source>
</reference>
<dbReference type="STRING" id="1192034.CAP_6518"/>
<accession>A0A017T0M5</accession>
<dbReference type="InterPro" id="IPR002347">
    <property type="entry name" value="SDR_fam"/>
</dbReference>
<dbReference type="EMBL" id="ASRX01000055">
    <property type="protein sequence ID" value="EYF02783.1"/>
    <property type="molecule type" value="Genomic_DNA"/>
</dbReference>
<evidence type="ECO:0000256" key="3">
    <source>
        <dbReference type="RuleBase" id="RU000363"/>
    </source>
</evidence>
<dbReference type="eggNOG" id="COG1028">
    <property type="taxonomic scope" value="Bacteria"/>
</dbReference>
<evidence type="ECO:0000256" key="2">
    <source>
        <dbReference type="ARBA" id="ARBA00023002"/>
    </source>
</evidence>
<dbReference type="GO" id="GO:0050664">
    <property type="term" value="F:oxidoreductase activity, acting on NAD(P)H, oxygen as acceptor"/>
    <property type="evidence" value="ECO:0007669"/>
    <property type="project" value="TreeGrafter"/>
</dbReference>